<dbReference type="EMBL" id="MHKD01000031">
    <property type="protein sequence ID" value="OGY82381.1"/>
    <property type="molecule type" value="Genomic_DNA"/>
</dbReference>
<evidence type="ECO:0000256" key="2">
    <source>
        <dbReference type="SAM" id="Phobius"/>
    </source>
</evidence>
<proteinExistence type="predicted"/>
<organism evidence="3 4">
    <name type="scientific">Candidatus Kerfeldbacteria bacterium RIFCSPHIGHO2_12_FULL_48_17</name>
    <dbReference type="NCBI Taxonomy" id="1798542"/>
    <lineage>
        <taxon>Bacteria</taxon>
        <taxon>Candidatus Kerfeldiibacteriota</taxon>
    </lineage>
</organism>
<keyword evidence="2" id="KW-1133">Transmembrane helix</keyword>
<dbReference type="PANTHER" id="PTHR46401">
    <property type="entry name" value="GLYCOSYLTRANSFERASE WBBK-RELATED"/>
    <property type="match status" value="1"/>
</dbReference>
<dbReference type="Gene3D" id="3.40.50.2000">
    <property type="entry name" value="Glycogen Phosphorylase B"/>
    <property type="match status" value="2"/>
</dbReference>
<dbReference type="GO" id="GO:0009103">
    <property type="term" value="P:lipopolysaccharide biosynthetic process"/>
    <property type="evidence" value="ECO:0007669"/>
    <property type="project" value="TreeGrafter"/>
</dbReference>
<keyword evidence="2" id="KW-0812">Transmembrane</keyword>
<evidence type="ECO:0000313" key="3">
    <source>
        <dbReference type="EMBL" id="OGY82381.1"/>
    </source>
</evidence>
<feature type="transmembrane region" description="Helical" evidence="2">
    <location>
        <begin position="55"/>
        <end position="72"/>
    </location>
</feature>
<feature type="transmembrane region" description="Helical" evidence="2">
    <location>
        <begin position="79"/>
        <end position="96"/>
    </location>
</feature>
<dbReference type="Proteomes" id="UP000176952">
    <property type="component" value="Unassembled WGS sequence"/>
</dbReference>
<comment type="caution">
    <text evidence="3">The sequence shown here is derived from an EMBL/GenBank/DDBJ whole genome shotgun (WGS) entry which is preliminary data.</text>
</comment>
<dbReference type="GO" id="GO:0016757">
    <property type="term" value="F:glycosyltransferase activity"/>
    <property type="evidence" value="ECO:0007669"/>
    <property type="project" value="TreeGrafter"/>
</dbReference>
<evidence type="ECO:0000313" key="4">
    <source>
        <dbReference type="Proteomes" id="UP000176952"/>
    </source>
</evidence>
<protein>
    <recommendedName>
        <fullName evidence="5">Glycosyltransferase subfamily 4-like N-terminal domain-containing protein</fullName>
    </recommendedName>
</protein>
<dbReference type="STRING" id="1798542.A3F54_02360"/>
<gene>
    <name evidence="3" type="ORF">A3F54_02360</name>
</gene>
<dbReference type="AlphaFoldDB" id="A0A1G2AZL3"/>
<keyword evidence="2" id="KW-0472">Membrane</keyword>
<accession>A0A1G2AZL3</accession>
<feature type="non-terminal residue" evidence="3">
    <location>
        <position position="257"/>
    </location>
</feature>
<evidence type="ECO:0008006" key="5">
    <source>
        <dbReference type="Google" id="ProtNLM"/>
    </source>
</evidence>
<dbReference type="SUPFAM" id="SSF53756">
    <property type="entry name" value="UDP-Glycosyltransferase/glycogen phosphorylase"/>
    <property type="match status" value="1"/>
</dbReference>
<keyword evidence="1" id="KW-0808">Transferase</keyword>
<name>A0A1G2AZL3_9BACT</name>
<evidence type="ECO:0000256" key="1">
    <source>
        <dbReference type="ARBA" id="ARBA00022679"/>
    </source>
</evidence>
<dbReference type="PANTHER" id="PTHR46401:SF2">
    <property type="entry name" value="GLYCOSYLTRANSFERASE WBBK-RELATED"/>
    <property type="match status" value="1"/>
</dbReference>
<reference evidence="3 4" key="1">
    <citation type="journal article" date="2016" name="Nat. Commun.">
        <title>Thousands of microbial genomes shed light on interconnected biogeochemical processes in an aquifer system.</title>
        <authorList>
            <person name="Anantharaman K."/>
            <person name="Brown C.T."/>
            <person name="Hug L.A."/>
            <person name="Sharon I."/>
            <person name="Castelle C.J."/>
            <person name="Probst A.J."/>
            <person name="Thomas B.C."/>
            <person name="Singh A."/>
            <person name="Wilkins M.J."/>
            <person name="Karaoz U."/>
            <person name="Brodie E.L."/>
            <person name="Williams K.H."/>
            <person name="Hubbard S.S."/>
            <person name="Banfield J.F."/>
        </authorList>
    </citation>
    <scope>NUCLEOTIDE SEQUENCE [LARGE SCALE GENOMIC DNA]</scope>
</reference>
<sequence>MFFGQDEIQKFIRDKRVLFVTHKDQGYIRNTQEIRLIRGVCQSVAVLSADAKLTWAKYFFSIVAVFFRCLFFSRKKYDVLFLGYLPQFLLPLLPFMRKKALVIDFFISLYDTIVFDKRLISPVNPMAKFLAWVDRKTLAHADHIVVDTKTHGRYFSEILGADEKKISVLYLEADNKIYYPHHVPKPEKWREKYIVLYFGSILPLQGISVVLEAMKILQQEPRLFFIFIGPAPEKLLREYGHLPNIHFIHWLQQPELS</sequence>